<feature type="coiled-coil region" evidence="1">
    <location>
        <begin position="103"/>
        <end position="145"/>
    </location>
</feature>
<dbReference type="RefSeq" id="WP_281835606.1">
    <property type="nucleotide sequence ID" value="NZ_BSDY01000008.1"/>
</dbReference>
<organism evidence="2 3">
    <name type="scientific">Propionigenium maris DSM 9537</name>
    <dbReference type="NCBI Taxonomy" id="1123000"/>
    <lineage>
        <taxon>Bacteria</taxon>
        <taxon>Fusobacteriati</taxon>
        <taxon>Fusobacteriota</taxon>
        <taxon>Fusobacteriia</taxon>
        <taxon>Fusobacteriales</taxon>
        <taxon>Fusobacteriaceae</taxon>
        <taxon>Propionigenium</taxon>
    </lineage>
</organism>
<evidence type="ECO:0000256" key="1">
    <source>
        <dbReference type="SAM" id="Coils"/>
    </source>
</evidence>
<dbReference type="Proteomes" id="UP001144471">
    <property type="component" value="Unassembled WGS sequence"/>
</dbReference>
<accession>A0A9W6GJR8</accession>
<dbReference type="EMBL" id="BSDY01000008">
    <property type="protein sequence ID" value="GLI56438.1"/>
    <property type="molecule type" value="Genomic_DNA"/>
</dbReference>
<sequence>MREQFSNMEMLGSTYKISCGIRGDLTCNIYVCLGSGQYSAEETAKALSETRMKEDMEWELYDFEEENGGTGVGYTFTHSDESNELEVMVELCTMNGYKCVYELVAERGDLDQAEEAIEELFGEFIDEKFEEIDRIEAEIAEEVKKGEKSSKRK</sequence>
<proteinExistence type="predicted"/>
<keyword evidence="1" id="KW-0175">Coiled coil</keyword>
<evidence type="ECO:0000313" key="2">
    <source>
        <dbReference type="EMBL" id="GLI56438.1"/>
    </source>
</evidence>
<comment type="caution">
    <text evidence="2">The sequence shown here is derived from an EMBL/GenBank/DDBJ whole genome shotgun (WGS) entry which is preliminary data.</text>
</comment>
<reference evidence="2" key="1">
    <citation type="submission" date="2022-12" db="EMBL/GenBank/DDBJ databases">
        <title>Reference genome sequencing for broad-spectrum identification of bacterial and archaeal isolates by mass spectrometry.</title>
        <authorList>
            <person name="Sekiguchi Y."/>
            <person name="Tourlousse D.M."/>
        </authorList>
    </citation>
    <scope>NUCLEOTIDE SEQUENCE</scope>
    <source>
        <strain evidence="2">10succ1</strain>
    </source>
</reference>
<name>A0A9W6GJR8_9FUSO</name>
<protein>
    <submittedName>
        <fullName evidence="2">Uncharacterized protein</fullName>
    </submittedName>
</protein>
<dbReference type="AlphaFoldDB" id="A0A9W6GJR8"/>
<keyword evidence="3" id="KW-1185">Reference proteome</keyword>
<gene>
    <name evidence="2" type="ORF">PM10SUCC1_19520</name>
</gene>
<evidence type="ECO:0000313" key="3">
    <source>
        <dbReference type="Proteomes" id="UP001144471"/>
    </source>
</evidence>